<feature type="transmembrane region" description="Helical" evidence="2">
    <location>
        <begin position="54"/>
        <end position="74"/>
    </location>
</feature>
<feature type="transmembrane region" description="Helical" evidence="2">
    <location>
        <begin position="81"/>
        <end position="102"/>
    </location>
</feature>
<organism evidence="3 4">
    <name type="scientific">Microcella alkalica</name>
    <dbReference type="NCBI Taxonomy" id="355930"/>
    <lineage>
        <taxon>Bacteria</taxon>
        <taxon>Bacillati</taxon>
        <taxon>Actinomycetota</taxon>
        <taxon>Actinomycetes</taxon>
        <taxon>Micrococcales</taxon>
        <taxon>Microbacteriaceae</taxon>
        <taxon>Microcella</taxon>
    </lineage>
</organism>
<feature type="transmembrane region" description="Helical" evidence="2">
    <location>
        <begin position="16"/>
        <end position="34"/>
    </location>
</feature>
<accession>A0A839E6U0</accession>
<evidence type="ECO:0000313" key="4">
    <source>
        <dbReference type="Proteomes" id="UP000585905"/>
    </source>
</evidence>
<keyword evidence="4" id="KW-1185">Reference proteome</keyword>
<keyword evidence="2" id="KW-0472">Membrane</keyword>
<name>A0A839E6U0_9MICO</name>
<dbReference type="PANTHER" id="PTHR40078">
    <property type="entry name" value="INTEGRAL MEMBRANE PROTEIN-RELATED"/>
    <property type="match status" value="1"/>
</dbReference>
<keyword evidence="2" id="KW-1133">Transmembrane helix</keyword>
<evidence type="ECO:0000256" key="1">
    <source>
        <dbReference type="SAM" id="MobiDB-lite"/>
    </source>
</evidence>
<gene>
    <name evidence="3" type="ORF">FHX53_001983</name>
</gene>
<feature type="compositionally biased region" description="Low complexity" evidence="1">
    <location>
        <begin position="206"/>
        <end position="217"/>
    </location>
</feature>
<sequence>MTTARPDSRRIAVRRWGQLLLGLFLFGVAVSLMIRAEIGLDPWTVFAQGLEKQTGVSIGVVVVLLGAGVLLLWIPLRQRPGIGTVLNVLLIGPVMDLVLPLIATPEPLWGRILLFGGGLLLLSIATGLYIGARFGPGPRDGLMTGAHARFGWAIWKVRTGVELTVLAIGWLLGGTVGVGTVAFALLIGPMVGQTLPRLRVPEAVDPAGAGTAPGATDADTDEAPTGG</sequence>
<dbReference type="Pfam" id="PF19700">
    <property type="entry name" value="DUF6198"/>
    <property type="match status" value="1"/>
</dbReference>
<feature type="transmembrane region" description="Helical" evidence="2">
    <location>
        <begin position="163"/>
        <end position="187"/>
    </location>
</feature>
<reference evidence="3 4" key="1">
    <citation type="submission" date="2020-07" db="EMBL/GenBank/DDBJ databases">
        <title>Sequencing the genomes of 1000 actinobacteria strains.</title>
        <authorList>
            <person name="Klenk H.-P."/>
        </authorList>
    </citation>
    <scope>NUCLEOTIDE SEQUENCE [LARGE SCALE GENOMIC DNA]</scope>
    <source>
        <strain evidence="3 4">DSM 19663</strain>
    </source>
</reference>
<dbReference type="InterPro" id="IPR038750">
    <property type="entry name" value="YczE/YyaS-like"/>
</dbReference>
<evidence type="ECO:0000313" key="3">
    <source>
        <dbReference type="EMBL" id="MBA8848379.1"/>
    </source>
</evidence>
<feature type="region of interest" description="Disordered" evidence="1">
    <location>
        <begin position="206"/>
        <end position="227"/>
    </location>
</feature>
<dbReference type="PANTHER" id="PTHR40078:SF1">
    <property type="entry name" value="INTEGRAL MEMBRANE PROTEIN"/>
    <property type="match status" value="1"/>
</dbReference>
<dbReference type="RefSeq" id="WP_182491183.1">
    <property type="nucleotide sequence ID" value="NZ_BAAAOV010000019.1"/>
</dbReference>
<proteinExistence type="predicted"/>
<feature type="transmembrane region" description="Helical" evidence="2">
    <location>
        <begin position="108"/>
        <end position="130"/>
    </location>
</feature>
<protein>
    <submittedName>
        <fullName evidence="3">Putative membrane protein YczE</fullName>
    </submittedName>
</protein>
<comment type="caution">
    <text evidence="3">The sequence shown here is derived from an EMBL/GenBank/DDBJ whole genome shotgun (WGS) entry which is preliminary data.</text>
</comment>
<feature type="compositionally biased region" description="Acidic residues" evidence="1">
    <location>
        <begin position="218"/>
        <end position="227"/>
    </location>
</feature>
<dbReference type="EMBL" id="JACGWX010000005">
    <property type="protein sequence ID" value="MBA8848379.1"/>
    <property type="molecule type" value="Genomic_DNA"/>
</dbReference>
<dbReference type="AlphaFoldDB" id="A0A839E6U0"/>
<keyword evidence="2" id="KW-0812">Transmembrane</keyword>
<dbReference type="Proteomes" id="UP000585905">
    <property type="component" value="Unassembled WGS sequence"/>
</dbReference>
<evidence type="ECO:0000256" key="2">
    <source>
        <dbReference type="SAM" id="Phobius"/>
    </source>
</evidence>